<reference evidence="2 3" key="1">
    <citation type="submission" date="2021-03" db="EMBL/GenBank/DDBJ databases">
        <title>Antimicrobial resistance genes in bacteria isolated from Japanese honey, and their potential for conferring macrolide and lincosamide resistance in the American foulbrood pathogen Paenibacillus larvae.</title>
        <authorList>
            <person name="Okamoto M."/>
            <person name="Kumagai M."/>
            <person name="Kanamori H."/>
            <person name="Takamatsu D."/>
        </authorList>
    </citation>
    <scope>NUCLEOTIDE SEQUENCE [LARGE SCALE GENOMIC DNA]</scope>
    <source>
        <strain evidence="2 3">J8TS2</strain>
    </source>
</reference>
<comment type="caution">
    <text evidence="2">The sequence shown here is derived from an EMBL/GenBank/DDBJ whole genome shotgun (WGS) entry which is preliminary data.</text>
</comment>
<dbReference type="InterPro" id="IPR006938">
    <property type="entry name" value="DUF624"/>
</dbReference>
<dbReference type="EMBL" id="BORB01000002">
    <property type="protein sequence ID" value="GIN56159.1"/>
    <property type="molecule type" value="Genomic_DNA"/>
</dbReference>
<name>A0ABQ4KFE6_9BACI</name>
<proteinExistence type="predicted"/>
<feature type="transmembrane region" description="Helical" evidence="1">
    <location>
        <begin position="20"/>
        <end position="45"/>
    </location>
</feature>
<keyword evidence="1" id="KW-0472">Membrane</keyword>
<keyword evidence="3" id="KW-1185">Reference proteome</keyword>
<dbReference type="Pfam" id="PF04854">
    <property type="entry name" value="DUF624"/>
    <property type="match status" value="1"/>
</dbReference>
<accession>A0ABQ4KFE6</accession>
<evidence type="ECO:0000313" key="3">
    <source>
        <dbReference type="Proteomes" id="UP000679950"/>
    </source>
</evidence>
<gene>
    <name evidence="2" type="primary">yteU_3</name>
    <name evidence="2" type="ORF">J8TS2_04780</name>
</gene>
<feature type="transmembrane region" description="Helical" evidence="1">
    <location>
        <begin position="171"/>
        <end position="188"/>
    </location>
</feature>
<dbReference type="Proteomes" id="UP000679950">
    <property type="component" value="Unassembled WGS sequence"/>
</dbReference>
<dbReference type="RefSeq" id="WP_212965318.1">
    <property type="nucleotide sequence ID" value="NZ_BORB01000002.1"/>
</dbReference>
<feature type="transmembrane region" description="Helical" evidence="1">
    <location>
        <begin position="74"/>
        <end position="95"/>
    </location>
</feature>
<evidence type="ECO:0000256" key="1">
    <source>
        <dbReference type="SAM" id="Phobius"/>
    </source>
</evidence>
<evidence type="ECO:0000313" key="2">
    <source>
        <dbReference type="EMBL" id="GIN56159.1"/>
    </source>
</evidence>
<feature type="transmembrane region" description="Helical" evidence="1">
    <location>
        <begin position="141"/>
        <end position="165"/>
    </location>
</feature>
<protein>
    <recommendedName>
        <fullName evidence="4">DUF624 domain-containing protein</fullName>
    </recommendedName>
</protein>
<evidence type="ECO:0008006" key="4">
    <source>
        <dbReference type="Google" id="ProtNLM"/>
    </source>
</evidence>
<organism evidence="2 3">
    <name type="scientific">Lederbergia ruris</name>
    <dbReference type="NCBI Taxonomy" id="217495"/>
    <lineage>
        <taxon>Bacteria</taxon>
        <taxon>Bacillati</taxon>
        <taxon>Bacillota</taxon>
        <taxon>Bacilli</taxon>
        <taxon>Bacillales</taxon>
        <taxon>Bacillaceae</taxon>
        <taxon>Lederbergia</taxon>
    </lineage>
</organism>
<keyword evidence="1" id="KW-0812">Transmembrane</keyword>
<feature type="transmembrane region" description="Helical" evidence="1">
    <location>
        <begin position="101"/>
        <end position="129"/>
    </location>
</feature>
<sequence length="213" mass="24406">MRAINTALEWITRLAFLNILWIFFSAIGLIVAGLFPATAATFAVARKWAMGQTDVAVFKTFWASYKKEFMKSNILGYLSLLGGYILYLDFVYLTVSPSNMTVILTIPFLIIGFIYVLTLFYVFPTFVHYDQKILQVMKNSFFVTIMNPLPTLTMLVGTFGISFILWKFQGLAIFFSMSVFAIVIMIPAQRAFEKINKKQAIYSRRQSLERLSK</sequence>
<keyword evidence="1" id="KW-1133">Transmembrane helix</keyword>